<keyword evidence="6 10" id="KW-0067">ATP-binding</keyword>
<dbReference type="InterPro" id="IPR027417">
    <property type="entry name" value="P-loop_NTPase"/>
</dbReference>
<comment type="caution">
    <text evidence="10">The sequence shown here is derived from an EMBL/GenBank/DDBJ whole genome shotgun (WGS) entry which is preliminary data.</text>
</comment>
<dbReference type="PANTHER" id="PTHR43297">
    <property type="entry name" value="OLIGOPEPTIDE TRANSPORT ATP-BINDING PROTEIN APPD"/>
    <property type="match status" value="1"/>
</dbReference>
<sequence>MGDQDMRTITRAVSATDTRTAPAPGENTLLEVRDLRVDLHLRRGTVKAVAGLSYHVGRHETLAIVGESGSGKSVAAHAVLGVLNELPVHEIHGSVRLSGTELLTMPERERRAVRGDRLSLISQNSSLNPVFTVGWQVGEPFRVHRGMSQAQSLKHAAELLDRVGIPSASTRVNDYPHQFSGGQRQRASIAMALALEPDVLIADEPTTALDVTIQAQIMELLTELKDENGMGLILITHDLGLVAEAADRVVVMYAGREVETGTAEEIFTSPAHPYTRGLLRSIPDVSHKRDRLHPIKGSPPDLMRPPSGCPFHPRCEWASELCSTELPPAQPLGPGRAASCHRLEEVAGVSHRD</sequence>
<evidence type="ECO:0000256" key="7">
    <source>
        <dbReference type="ARBA" id="ARBA00023136"/>
    </source>
</evidence>
<dbReference type="InterPro" id="IPR050388">
    <property type="entry name" value="ABC_Ni/Peptide_Import"/>
</dbReference>
<evidence type="ECO:0000259" key="9">
    <source>
        <dbReference type="PROSITE" id="PS50893"/>
    </source>
</evidence>
<evidence type="ECO:0000256" key="5">
    <source>
        <dbReference type="ARBA" id="ARBA00022741"/>
    </source>
</evidence>
<dbReference type="Pfam" id="PF08352">
    <property type="entry name" value="oligo_HPY"/>
    <property type="match status" value="1"/>
</dbReference>
<dbReference type="CDD" id="cd03257">
    <property type="entry name" value="ABC_NikE_OppD_transporters"/>
    <property type="match status" value="1"/>
</dbReference>
<comment type="subcellular location">
    <subcellularLocation>
        <location evidence="1">Cell membrane</location>
        <topology evidence="1">Peripheral membrane protein</topology>
    </subcellularLocation>
</comment>
<dbReference type="SMART" id="SM00382">
    <property type="entry name" value="AAA"/>
    <property type="match status" value="1"/>
</dbReference>
<dbReference type="InterPro" id="IPR003593">
    <property type="entry name" value="AAA+_ATPase"/>
</dbReference>
<dbReference type="PROSITE" id="PS50893">
    <property type="entry name" value="ABC_TRANSPORTER_2"/>
    <property type="match status" value="1"/>
</dbReference>
<dbReference type="InterPro" id="IPR003439">
    <property type="entry name" value="ABC_transporter-like_ATP-bd"/>
</dbReference>
<proteinExistence type="inferred from homology"/>
<evidence type="ECO:0000256" key="3">
    <source>
        <dbReference type="ARBA" id="ARBA00022448"/>
    </source>
</evidence>
<feature type="region of interest" description="Disordered" evidence="8">
    <location>
        <begin position="1"/>
        <end position="24"/>
    </location>
</feature>
<dbReference type="NCBIfam" id="TIGR01727">
    <property type="entry name" value="oligo_HPY"/>
    <property type="match status" value="1"/>
</dbReference>
<dbReference type="Gene3D" id="3.40.50.300">
    <property type="entry name" value="P-loop containing nucleotide triphosphate hydrolases"/>
    <property type="match status" value="1"/>
</dbReference>
<keyword evidence="5" id="KW-0547">Nucleotide-binding</keyword>
<keyword evidence="3" id="KW-0813">Transport</keyword>
<evidence type="ECO:0000256" key="1">
    <source>
        <dbReference type="ARBA" id="ARBA00004202"/>
    </source>
</evidence>
<keyword evidence="11" id="KW-1185">Reference proteome</keyword>
<dbReference type="Pfam" id="PF00005">
    <property type="entry name" value="ABC_tran"/>
    <property type="match status" value="1"/>
</dbReference>
<dbReference type="PANTHER" id="PTHR43297:SF2">
    <property type="entry name" value="DIPEPTIDE TRANSPORT ATP-BINDING PROTEIN DPPD"/>
    <property type="match status" value="1"/>
</dbReference>
<evidence type="ECO:0000256" key="6">
    <source>
        <dbReference type="ARBA" id="ARBA00022840"/>
    </source>
</evidence>
<feature type="domain" description="ABC transporter" evidence="9">
    <location>
        <begin position="30"/>
        <end position="279"/>
    </location>
</feature>
<comment type="similarity">
    <text evidence="2">Belongs to the ABC transporter superfamily.</text>
</comment>
<dbReference type="SUPFAM" id="SSF52540">
    <property type="entry name" value="P-loop containing nucleoside triphosphate hydrolases"/>
    <property type="match status" value="1"/>
</dbReference>
<evidence type="ECO:0000313" key="10">
    <source>
        <dbReference type="EMBL" id="GAA4287884.1"/>
    </source>
</evidence>
<name>A0ABP8EV63_9MICO</name>
<keyword evidence="7" id="KW-0472">Membrane</keyword>
<evidence type="ECO:0000256" key="2">
    <source>
        <dbReference type="ARBA" id="ARBA00005417"/>
    </source>
</evidence>
<accession>A0ABP8EV63</accession>
<organism evidence="10 11">
    <name type="scientific">Georgenia daeguensis</name>
    <dbReference type="NCBI Taxonomy" id="908355"/>
    <lineage>
        <taxon>Bacteria</taxon>
        <taxon>Bacillati</taxon>
        <taxon>Actinomycetota</taxon>
        <taxon>Actinomycetes</taxon>
        <taxon>Micrococcales</taxon>
        <taxon>Bogoriellaceae</taxon>
        <taxon>Georgenia</taxon>
    </lineage>
</organism>
<evidence type="ECO:0000256" key="8">
    <source>
        <dbReference type="SAM" id="MobiDB-lite"/>
    </source>
</evidence>
<keyword evidence="4" id="KW-1003">Cell membrane</keyword>
<dbReference type="InterPro" id="IPR017871">
    <property type="entry name" value="ABC_transporter-like_CS"/>
</dbReference>
<evidence type="ECO:0000313" key="11">
    <source>
        <dbReference type="Proteomes" id="UP001499841"/>
    </source>
</evidence>
<dbReference type="PROSITE" id="PS00211">
    <property type="entry name" value="ABC_TRANSPORTER_1"/>
    <property type="match status" value="1"/>
</dbReference>
<dbReference type="GO" id="GO:0005524">
    <property type="term" value="F:ATP binding"/>
    <property type="evidence" value="ECO:0007669"/>
    <property type="project" value="UniProtKB-KW"/>
</dbReference>
<dbReference type="EMBL" id="BAABBA010000010">
    <property type="protein sequence ID" value="GAA4287884.1"/>
    <property type="molecule type" value="Genomic_DNA"/>
</dbReference>
<gene>
    <name evidence="10" type="ORF">GCM10022262_22440</name>
</gene>
<reference evidence="11" key="1">
    <citation type="journal article" date="2019" name="Int. J. Syst. Evol. Microbiol.">
        <title>The Global Catalogue of Microorganisms (GCM) 10K type strain sequencing project: providing services to taxonomists for standard genome sequencing and annotation.</title>
        <authorList>
            <consortium name="The Broad Institute Genomics Platform"/>
            <consortium name="The Broad Institute Genome Sequencing Center for Infectious Disease"/>
            <person name="Wu L."/>
            <person name="Ma J."/>
        </authorList>
    </citation>
    <scope>NUCLEOTIDE SEQUENCE [LARGE SCALE GENOMIC DNA]</scope>
    <source>
        <strain evidence="11">JCM 17459</strain>
    </source>
</reference>
<dbReference type="InterPro" id="IPR013563">
    <property type="entry name" value="Oligopep_ABC_C"/>
</dbReference>
<evidence type="ECO:0000256" key="4">
    <source>
        <dbReference type="ARBA" id="ARBA00022475"/>
    </source>
</evidence>
<protein>
    <submittedName>
        <fullName evidence="10">ABC transporter ATP-binding protein</fullName>
    </submittedName>
</protein>
<dbReference type="Proteomes" id="UP001499841">
    <property type="component" value="Unassembled WGS sequence"/>
</dbReference>